<feature type="compositionally biased region" description="Pro residues" evidence="1">
    <location>
        <begin position="1"/>
        <end position="10"/>
    </location>
</feature>
<feature type="compositionally biased region" description="Basic and acidic residues" evidence="1">
    <location>
        <begin position="862"/>
        <end position="872"/>
    </location>
</feature>
<gene>
    <name evidence="2" type="ORF">LTR62_004190</name>
</gene>
<organism evidence="2 3">
    <name type="scientific">Meristemomyces frigidus</name>
    <dbReference type="NCBI Taxonomy" id="1508187"/>
    <lineage>
        <taxon>Eukaryota</taxon>
        <taxon>Fungi</taxon>
        <taxon>Dikarya</taxon>
        <taxon>Ascomycota</taxon>
        <taxon>Pezizomycotina</taxon>
        <taxon>Dothideomycetes</taxon>
        <taxon>Dothideomycetidae</taxon>
        <taxon>Mycosphaerellales</taxon>
        <taxon>Teratosphaeriaceae</taxon>
        <taxon>Meristemomyces</taxon>
    </lineage>
</organism>
<feature type="region of interest" description="Disordered" evidence="1">
    <location>
        <begin position="1"/>
        <end position="280"/>
    </location>
</feature>
<evidence type="ECO:0000256" key="1">
    <source>
        <dbReference type="SAM" id="MobiDB-lite"/>
    </source>
</evidence>
<feature type="region of interest" description="Disordered" evidence="1">
    <location>
        <begin position="647"/>
        <end position="891"/>
    </location>
</feature>
<proteinExistence type="predicted"/>
<feature type="compositionally biased region" description="Basic and acidic residues" evidence="1">
    <location>
        <begin position="687"/>
        <end position="697"/>
    </location>
</feature>
<sequence length="1025" mass="110824">MSMPPVPPRPSRTSVKQEMPHIPARPIRKTDPSPARDDTTRSPFNVLPNSNGSAFAPPSGLKVAQDEPRRPSSMVLPSHVGDEGIEYSSYDQLPAEAHTAGKTGSSDPAAPEQTKNVSADMPLHQPKASVPQSTATSRISTVTSTDSTSAAAAGIGMSQPDDDVHNDPLSRTTSRTHDDYHRRAPSTDFGRSSSSLQNGRPSSMHSQDHHEDIPRIGQQIPLYPNAGDVQAPSPAPTQSQFTQGIGFFNDGGARNHNRRRSKQQEFGPEGSYGLHHGSQEYQDQFEKAWIAKHPNEASKEGYHPYMLRPETALSSDQLNRIVSNEPDIGMGTSASAIGTPTWDFASQATQVYTSRANSAAPSPAALPEPSLRRVASRDQHNPSVESPLKQSFPLDATSQDRDTSEDEVYHLDPPARYADKVTGGGPADNTIDLGPKGGNSEMQGGWYVETGEGIPILASDELQKRPGSAFMQPAVDPEDGTHLDDYYDSDDYGGRRSSLRATSRPSSRPGSVHGGYQGGPLHRFISHEEHHGSGMGTPLEEIEEYEPLFPEDEKDGDKPRSFKKRPDVARHHFPSQDVWEDTPNSLQYQATVQTPEPPAEARPPPAENVEPGKVFETPEQEEARKTQNPADMLSDSKTFAKPHFKAGVMDDAQGGRPGVQRFPSSDIWEDTPDSMRLVTTVSSPQMDEIKSPPEDRPTTTALPHSQDDGDARSTTGYTGLHRPSIPARPQRRSGLAQEVKPDEDPREKEVPDLGTNEEQVLDRTKPSIPDRPKPSVPARPARPSSSEQSDGASLTKSVSGASDEGVTSPPERKAKPAVPARPAGSKIAALQGGFMNDLNKRLQLGPQAPPKAAEPEAAVNDAPREPLADARKSRAKGPARRKPASAIESSGFSFCSPMTLWQIDETDELKVASSESNAAATESAVEPEQEVTADTHAQLEKVLSQNEETNTEEPPVHTKSGSMSDDQPALSAQPREAIGAEGDKPLSGVSELTAEQQKEVQPEMRESLAEAEEVQARDEQESIVS</sequence>
<evidence type="ECO:0008006" key="4">
    <source>
        <dbReference type="Google" id="ProtNLM"/>
    </source>
</evidence>
<feature type="compositionally biased region" description="Low complexity" evidence="1">
    <location>
        <begin position="354"/>
        <end position="369"/>
    </location>
</feature>
<feature type="compositionally biased region" description="Low complexity" evidence="1">
    <location>
        <begin position="776"/>
        <end position="786"/>
    </location>
</feature>
<feature type="compositionally biased region" description="Basic and acidic residues" evidence="1">
    <location>
        <begin position="555"/>
        <end position="570"/>
    </location>
</feature>
<comment type="caution">
    <text evidence="2">The sequence shown here is derived from an EMBL/GenBank/DDBJ whole genome shotgun (WGS) entry which is preliminary data.</text>
</comment>
<feature type="compositionally biased region" description="Basic residues" evidence="1">
    <location>
        <begin position="873"/>
        <end position="883"/>
    </location>
</feature>
<accession>A0AAN7YKN8</accession>
<dbReference type="InterPro" id="IPR021582">
    <property type="entry name" value="Aim21"/>
</dbReference>
<feature type="compositionally biased region" description="Polar residues" evidence="1">
    <location>
        <begin position="582"/>
        <end position="594"/>
    </location>
</feature>
<dbReference type="Pfam" id="PF11489">
    <property type="entry name" value="Aim21"/>
    <property type="match status" value="1"/>
</dbReference>
<dbReference type="AlphaFoldDB" id="A0AAN7YKN8"/>
<feature type="compositionally biased region" description="Pro residues" evidence="1">
    <location>
        <begin position="595"/>
        <end position="606"/>
    </location>
</feature>
<evidence type="ECO:0000313" key="2">
    <source>
        <dbReference type="EMBL" id="KAK5118143.1"/>
    </source>
</evidence>
<feature type="compositionally biased region" description="Acidic residues" evidence="1">
    <location>
        <begin position="540"/>
        <end position="554"/>
    </location>
</feature>
<dbReference type="EMBL" id="JAVRRL010000003">
    <property type="protein sequence ID" value="KAK5118143.1"/>
    <property type="molecule type" value="Genomic_DNA"/>
</dbReference>
<evidence type="ECO:0000313" key="3">
    <source>
        <dbReference type="Proteomes" id="UP001310890"/>
    </source>
</evidence>
<feature type="compositionally biased region" description="Polar residues" evidence="1">
    <location>
        <begin position="189"/>
        <end position="205"/>
    </location>
</feature>
<feature type="region of interest" description="Disordered" evidence="1">
    <location>
        <begin position="906"/>
        <end position="1025"/>
    </location>
</feature>
<dbReference type="Proteomes" id="UP001310890">
    <property type="component" value="Unassembled WGS sequence"/>
</dbReference>
<feature type="compositionally biased region" description="Basic and acidic residues" evidence="1">
    <location>
        <begin position="739"/>
        <end position="751"/>
    </location>
</feature>
<feature type="compositionally biased region" description="Polar residues" evidence="1">
    <location>
        <begin position="787"/>
        <end position="800"/>
    </location>
</feature>
<feature type="compositionally biased region" description="Basic and acidic residues" evidence="1">
    <location>
        <begin position="760"/>
        <end position="773"/>
    </location>
</feature>
<feature type="compositionally biased region" description="Basic and acidic residues" evidence="1">
    <location>
        <begin position="398"/>
        <end position="410"/>
    </location>
</feature>
<feature type="compositionally biased region" description="Low complexity" evidence="1">
    <location>
        <begin position="136"/>
        <end position="153"/>
    </location>
</feature>
<feature type="compositionally biased region" description="Basic and acidic residues" evidence="1">
    <location>
        <begin position="28"/>
        <end position="40"/>
    </location>
</feature>
<feature type="region of interest" description="Disordered" evidence="1">
    <location>
        <begin position="468"/>
        <end position="635"/>
    </location>
</feature>
<feature type="region of interest" description="Disordered" evidence="1">
    <location>
        <begin position="352"/>
        <end position="446"/>
    </location>
</feature>
<feature type="compositionally biased region" description="Low complexity" evidence="1">
    <location>
        <begin position="912"/>
        <end position="924"/>
    </location>
</feature>
<feature type="compositionally biased region" description="Basic and acidic residues" evidence="1">
    <location>
        <begin position="996"/>
        <end position="1025"/>
    </location>
</feature>
<reference evidence="2" key="1">
    <citation type="submission" date="2023-08" db="EMBL/GenBank/DDBJ databases">
        <title>Black Yeasts Isolated from many extreme environments.</title>
        <authorList>
            <person name="Coleine C."/>
            <person name="Stajich J.E."/>
            <person name="Selbmann L."/>
        </authorList>
    </citation>
    <scope>NUCLEOTIDE SEQUENCE</scope>
    <source>
        <strain evidence="2">CCFEE 5401</strain>
    </source>
</reference>
<name>A0AAN7YKN8_9PEZI</name>
<feature type="compositionally biased region" description="Polar residues" evidence="1">
    <location>
        <begin position="41"/>
        <end position="53"/>
    </location>
</feature>
<protein>
    <recommendedName>
        <fullName evidence="4">Altered inheritance of mitochondria protein 21</fullName>
    </recommendedName>
</protein>